<dbReference type="Gene3D" id="3.40.50.300">
    <property type="entry name" value="P-loop containing nucleotide triphosphate hydrolases"/>
    <property type="match status" value="1"/>
</dbReference>
<feature type="region of interest" description="Disordered" evidence="3">
    <location>
        <begin position="1"/>
        <end position="26"/>
    </location>
</feature>
<name>A0AAD5SNK2_9FUNG</name>
<dbReference type="PROSITE" id="PS51420">
    <property type="entry name" value="RHO"/>
    <property type="match status" value="1"/>
</dbReference>
<proteinExistence type="predicted"/>
<protein>
    <submittedName>
        <fullName evidence="4">Uncharacterized protein</fullName>
    </submittedName>
</protein>
<dbReference type="InterPro" id="IPR005225">
    <property type="entry name" value="Small_GTP-bd"/>
</dbReference>
<evidence type="ECO:0000313" key="4">
    <source>
        <dbReference type="EMBL" id="KAJ3057553.1"/>
    </source>
</evidence>
<organism evidence="4 5">
    <name type="scientific">Rhizophlyctis rosea</name>
    <dbReference type="NCBI Taxonomy" id="64517"/>
    <lineage>
        <taxon>Eukaryota</taxon>
        <taxon>Fungi</taxon>
        <taxon>Fungi incertae sedis</taxon>
        <taxon>Chytridiomycota</taxon>
        <taxon>Chytridiomycota incertae sedis</taxon>
        <taxon>Chytridiomycetes</taxon>
        <taxon>Rhizophlyctidales</taxon>
        <taxon>Rhizophlyctidaceae</taxon>
        <taxon>Rhizophlyctis</taxon>
    </lineage>
</organism>
<dbReference type="PANTHER" id="PTHR47978">
    <property type="match status" value="1"/>
</dbReference>
<sequence length="480" mass="53080">MRVVAAKTDGRGARDTFATPSKLQPFEKGESGLTGIFGLAAVDTSRRSPEQTAEQYRQLNLDLPLSSTPSSTPSSAESASQPSLSRRTKHAKSSPTSEWKCEGVEEMVLASGQCEAQSPDPNVAAADRTDGADKPKPIQARLVLLGGAAVGKTSLILRFVNNEFEENKEPTIGAAFLKQTCKLDEQIVQFGICDTAGHEMFRNFCFLYYQKAHAAMVCYDITKPASLVEAKSWVKELKRQANPNIVIALVGTKLDLARAQRTLRQSPRVVSTEEAQQYANEAGLLFMETSAKWGDDVVPILRQIVQKIPHESVVVPPVPLATMTELDRVKLQRSHATSTYLPIVFSVLKAASDREPFITLVDELIQFRRGLESMVQAKEKENHESSREIIVLQGQLLSMQSKHKSELESIEGKHRMETNELKATIESLTRENDNLTLKVRLGKEDNVTLIAKIKKLEGENTVVMLERKKRKVSIGKSPTA</sequence>
<accession>A0AAD5SNK2</accession>
<dbReference type="Proteomes" id="UP001212841">
    <property type="component" value="Unassembled WGS sequence"/>
</dbReference>
<evidence type="ECO:0000313" key="5">
    <source>
        <dbReference type="Proteomes" id="UP001212841"/>
    </source>
</evidence>
<dbReference type="SMART" id="SM00175">
    <property type="entry name" value="RAB"/>
    <property type="match status" value="1"/>
</dbReference>
<dbReference type="SMART" id="SM00173">
    <property type="entry name" value="RAS"/>
    <property type="match status" value="1"/>
</dbReference>
<evidence type="ECO:0000256" key="2">
    <source>
        <dbReference type="SAM" id="Coils"/>
    </source>
</evidence>
<keyword evidence="1" id="KW-0547">Nucleotide-binding</keyword>
<dbReference type="AlphaFoldDB" id="A0AAD5SNK2"/>
<dbReference type="PROSITE" id="PS51419">
    <property type="entry name" value="RAB"/>
    <property type="match status" value="1"/>
</dbReference>
<dbReference type="PROSITE" id="PS51421">
    <property type="entry name" value="RAS"/>
    <property type="match status" value="1"/>
</dbReference>
<feature type="coiled-coil region" evidence="2">
    <location>
        <begin position="418"/>
        <end position="445"/>
    </location>
</feature>
<dbReference type="SMART" id="SM00174">
    <property type="entry name" value="RHO"/>
    <property type="match status" value="1"/>
</dbReference>
<dbReference type="InterPro" id="IPR001806">
    <property type="entry name" value="Small_GTPase"/>
</dbReference>
<dbReference type="GO" id="GO:0003924">
    <property type="term" value="F:GTPase activity"/>
    <property type="evidence" value="ECO:0007669"/>
    <property type="project" value="InterPro"/>
</dbReference>
<gene>
    <name evidence="4" type="ORF">HK097_000019</name>
</gene>
<dbReference type="Pfam" id="PF00071">
    <property type="entry name" value="Ras"/>
    <property type="match status" value="1"/>
</dbReference>
<dbReference type="NCBIfam" id="TIGR00231">
    <property type="entry name" value="small_GTP"/>
    <property type="match status" value="1"/>
</dbReference>
<dbReference type="GO" id="GO:0005525">
    <property type="term" value="F:GTP binding"/>
    <property type="evidence" value="ECO:0007669"/>
    <property type="project" value="InterPro"/>
</dbReference>
<dbReference type="InterPro" id="IPR027417">
    <property type="entry name" value="P-loop_NTPase"/>
</dbReference>
<keyword evidence="2" id="KW-0175">Coiled coil</keyword>
<dbReference type="SUPFAM" id="SSF52540">
    <property type="entry name" value="P-loop containing nucleoside triphosphate hydrolases"/>
    <property type="match status" value="1"/>
</dbReference>
<feature type="compositionally biased region" description="Low complexity" evidence="3">
    <location>
        <begin position="63"/>
        <end position="85"/>
    </location>
</feature>
<evidence type="ECO:0000256" key="1">
    <source>
        <dbReference type="ARBA" id="ARBA00022741"/>
    </source>
</evidence>
<feature type="region of interest" description="Disordered" evidence="3">
    <location>
        <begin position="63"/>
        <end position="99"/>
    </location>
</feature>
<comment type="caution">
    <text evidence="4">The sequence shown here is derived from an EMBL/GenBank/DDBJ whole genome shotgun (WGS) entry which is preliminary data.</text>
</comment>
<evidence type="ECO:0000256" key="3">
    <source>
        <dbReference type="SAM" id="MobiDB-lite"/>
    </source>
</evidence>
<dbReference type="PRINTS" id="PR00449">
    <property type="entry name" value="RASTRNSFRMNG"/>
</dbReference>
<dbReference type="EMBL" id="JADGJD010000001">
    <property type="protein sequence ID" value="KAJ3057553.1"/>
    <property type="molecule type" value="Genomic_DNA"/>
</dbReference>
<keyword evidence="5" id="KW-1185">Reference proteome</keyword>
<dbReference type="FunFam" id="3.40.50.300:FF:000808">
    <property type="entry name" value="Small GTP-binding protein, putative"/>
    <property type="match status" value="1"/>
</dbReference>
<reference evidence="4" key="1">
    <citation type="submission" date="2020-05" db="EMBL/GenBank/DDBJ databases">
        <title>Phylogenomic resolution of chytrid fungi.</title>
        <authorList>
            <person name="Stajich J.E."/>
            <person name="Amses K."/>
            <person name="Simmons R."/>
            <person name="Seto K."/>
            <person name="Myers J."/>
            <person name="Bonds A."/>
            <person name="Quandt C.A."/>
            <person name="Barry K."/>
            <person name="Liu P."/>
            <person name="Grigoriev I."/>
            <person name="Longcore J.E."/>
            <person name="James T.Y."/>
        </authorList>
    </citation>
    <scope>NUCLEOTIDE SEQUENCE</scope>
    <source>
        <strain evidence="4">JEL0318</strain>
    </source>
</reference>